<keyword evidence="7 11" id="KW-0210">Decarboxylase</keyword>
<evidence type="ECO:0000256" key="9">
    <source>
        <dbReference type="ARBA" id="ARBA00023239"/>
    </source>
</evidence>
<dbReference type="GO" id="GO:0001760">
    <property type="term" value="F:aminocarboxymuconate-semialdehyde decarboxylase activity"/>
    <property type="evidence" value="ECO:0007669"/>
    <property type="project" value="UniProtKB-UniRule"/>
</dbReference>
<dbReference type="Pfam" id="PF04909">
    <property type="entry name" value="Amidohydro_2"/>
    <property type="match status" value="1"/>
</dbReference>
<keyword evidence="12" id="KW-1133">Transmembrane helix</keyword>
<dbReference type="GO" id="GO:0046872">
    <property type="term" value="F:metal ion binding"/>
    <property type="evidence" value="ECO:0007669"/>
    <property type="project" value="UniProtKB-KW"/>
</dbReference>
<evidence type="ECO:0000256" key="1">
    <source>
        <dbReference type="ARBA" id="ARBA00005079"/>
    </source>
</evidence>
<dbReference type="GO" id="GO:1901606">
    <property type="term" value="P:alpha-amino acid catabolic process"/>
    <property type="evidence" value="ECO:0007669"/>
    <property type="project" value="UniProtKB-ARBA"/>
</dbReference>
<dbReference type="GO" id="GO:0016787">
    <property type="term" value="F:hydrolase activity"/>
    <property type="evidence" value="ECO:0007669"/>
    <property type="project" value="InterPro"/>
</dbReference>
<dbReference type="Proteomes" id="UP000695562">
    <property type="component" value="Unassembled WGS sequence"/>
</dbReference>
<evidence type="ECO:0000256" key="10">
    <source>
        <dbReference type="ARBA" id="ARBA00031120"/>
    </source>
</evidence>
<evidence type="ECO:0000313" key="14">
    <source>
        <dbReference type="EMBL" id="KAF2069215.1"/>
    </source>
</evidence>
<feature type="domain" description="Amidohydrolase-related" evidence="13">
    <location>
        <begin position="27"/>
        <end position="354"/>
    </location>
</feature>
<name>A0A8J4PLS0_9MYCE</name>
<keyword evidence="6" id="KW-0479">Metal-binding</keyword>
<dbReference type="OrthoDB" id="191270at2759"/>
<keyword evidence="8" id="KW-0862">Zinc</keyword>
<protein>
    <recommendedName>
        <fullName evidence="5 11">2-amino-3-carboxymuconate-6-semialdehyde decarboxylase</fullName>
        <ecNumber evidence="4 11">4.1.1.45</ecNumber>
    </recommendedName>
    <alternativeName>
        <fullName evidence="10 11">Picolinate carboxylase</fullName>
    </alternativeName>
</protein>
<evidence type="ECO:0000256" key="8">
    <source>
        <dbReference type="ARBA" id="ARBA00022833"/>
    </source>
</evidence>
<dbReference type="EC" id="4.1.1.45" evidence="4 11"/>
<evidence type="ECO:0000256" key="11">
    <source>
        <dbReference type="RuleBase" id="RU366045"/>
    </source>
</evidence>
<comment type="catalytic activity">
    <reaction evidence="11">
        <text>2-amino-3-carboxymuconate 6-semialdehyde + H(+) = 2-aminomuconate 6-semialdehyde + CO2</text>
        <dbReference type="Rhea" id="RHEA:16557"/>
        <dbReference type="ChEBI" id="CHEBI:15378"/>
        <dbReference type="ChEBI" id="CHEBI:16526"/>
        <dbReference type="ChEBI" id="CHEBI:77634"/>
        <dbReference type="ChEBI" id="CHEBI:77803"/>
        <dbReference type="EC" id="4.1.1.45"/>
    </reaction>
</comment>
<dbReference type="PANTHER" id="PTHR21240">
    <property type="entry name" value="2-AMINO-3-CARBOXYLMUCONATE-6-SEMIALDEHYDE DECARBOXYLASE"/>
    <property type="match status" value="1"/>
</dbReference>
<dbReference type="GO" id="GO:0170033">
    <property type="term" value="P:L-amino acid metabolic process"/>
    <property type="evidence" value="ECO:0007669"/>
    <property type="project" value="UniProtKB-ARBA"/>
</dbReference>
<feature type="transmembrane region" description="Helical" evidence="12">
    <location>
        <begin position="212"/>
        <end position="236"/>
    </location>
</feature>
<dbReference type="GO" id="GO:0019748">
    <property type="term" value="P:secondary metabolic process"/>
    <property type="evidence" value="ECO:0007669"/>
    <property type="project" value="TreeGrafter"/>
</dbReference>
<evidence type="ECO:0000256" key="2">
    <source>
        <dbReference type="ARBA" id="ARBA00005871"/>
    </source>
</evidence>
<keyword evidence="12" id="KW-0472">Membrane</keyword>
<evidence type="ECO:0000256" key="6">
    <source>
        <dbReference type="ARBA" id="ARBA00022723"/>
    </source>
</evidence>
<accession>A0A8J4PLS0</accession>
<sequence length="360" mass="40360">MNKTTTTTTADNTTAADTTTNEKFFKIDLHTHILPKNWPDLKEKYGYGGWVSLDHHCSCKARMIIDGKFFREIESNCWDPQDRINDLDRDQVDIQVLSTVPVMFSYWAKPQDALDLSQYLNDHIAQVVSENPKRFVGLGTLPLQDPEASVAELRRCVVDLGLAGVQIGSNVNGKNLDDPSLFAVFQEAEKLGACVFVHPWEMMGKDRMPQYWLPWLVGMPAETCLAICSMIFGGVFEKLPKLKVCFAHGGGSFPFTIGRIEHGFNARPDLCAVTNPVNPRNYIGKFWVDSLVHDQDALEFLVNLMGESKVIMGTDYPFPLGEQVPGELIESTKSFADSLKQKLLADNAFEFLGLSKEKFL</sequence>
<comment type="caution">
    <text evidence="14">The sequence shown here is derived from an EMBL/GenBank/DDBJ whole genome shotgun (WGS) entry which is preliminary data.</text>
</comment>
<dbReference type="GO" id="GO:0005829">
    <property type="term" value="C:cytosol"/>
    <property type="evidence" value="ECO:0007669"/>
    <property type="project" value="UniProtKB-UniRule"/>
</dbReference>
<keyword evidence="12" id="KW-0812">Transmembrane</keyword>
<comment type="similarity">
    <text evidence="2">Belongs to the metallo-dependent hydrolases superfamily. ACMSD family.</text>
</comment>
<reference evidence="14" key="1">
    <citation type="submission" date="2020-01" db="EMBL/GenBank/DDBJ databases">
        <title>Development of genomics and gene disruption for Polysphondylium violaceum indicates a role for the polyketide synthase stlB in stalk morphogenesis.</title>
        <authorList>
            <person name="Narita B."/>
            <person name="Kawabe Y."/>
            <person name="Kin K."/>
            <person name="Saito T."/>
            <person name="Gibbs R."/>
            <person name="Kuspa A."/>
            <person name="Muzny D."/>
            <person name="Queller D."/>
            <person name="Richards S."/>
            <person name="Strassman J."/>
            <person name="Sucgang R."/>
            <person name="Worley K."/>
            <person name="Schaap P."/>
        </authorList>
    </citation>
    <scope>NUCLEOTIDE SEQUENCE</scope>
    <source>
        <strain evidence="14">QSvi11</strain>
    </source>
</reference>
<organism evidence="14 15">
    <name type="scientific">Polysphondylium violaceum</name>
    <dbReference type="NCBI Taxonomy" id="133409"/>
    <lineage>
        <taxon>Eukaryota</taxon>
        <taxon>Amoebozoa</taxon>
        <taxon>Evosea</taxon>
        <taxon>Eumycetozoa</taxon>
        <taxon>Dictyostelia</taxon>
        <taxon>Dictyosteliales</taxon>
        <taxon>Dictyosteliaceae</taxon>
        <taxon>Polysphondylium</taxon>
    </lineage>
</organism>
<gene>
    <name evidence="14" type="ORF">CYY_009464</name>
</gene>
<dbReference type="GO" id="GO:0170039">
    <property type="term" value="P:proteinogenic amino acid metabolic process"/>
    <property type="evidence" value="ECO:0007669"/>
    <property type="project" value="UniProtKB-ARBA"/>
</dbReference>
<dbReference type="GO" id="GO:1904985">
    <property type="term" value="P:negative regulation of quinolinate biosynthetic process"/>
    <property type="evidence" value="ECO:0007669"/>
    <property type="project" value="UniProtKB-UniRule"/>
</dbReference>
<dbReference type="SUPFAM" id="SSF51556">
    <property type="entry name" value="Metallo-dependent hydrolases"/>
    <property type="match status" value="1"/>
</dbReference>
<evidence type="ECO:0000256" key="7">
    <source>
        <dbReference type="ARBA" id="ARBA00022793"/>
    </source>
</evidence>
<dbReference type="InterPro" id="IPR006680">
    <property type="entry name" value="Amidohydro-rel"/>
</dbReference>
<dbReference type="InterPro" id="IPR032465">
    <property type="entry name" value="ACMSD"/>
</dbReference>
<dbReference type="EMBL" id="AJWJ01000716">
    <property type="protein sequence ID" value="KAF2069215.1"/>
    <property type="molecule type" value="Genomic_DNA"/>
</dbReference>
<dbReference type="UniPathway" id="UPA00270"/>
<evidence type="ECO:0000259" key="13">
    <source>
        <dbReference type="Pfam" id="PF04909"/>
    </source>
</evidence>
<keyword evidence="9 11" id="KW-0456">Lyase</keyword>
<evidence type="ECO:0000256" key="3">
    <source>
        <dbReference type="ARBA" id="ARBA00011245"/>
    </source>
</evidence>
<evidence type="ECO:0000313" key="15">
    <source>
        <dbReference type="Proteomes" id="UP000695562"/>
    </source>
</evidence>
<keyword evidence="15" id="KW-1185">Reference proteome</keyword>
<comment type="subunit">
    <text evidence="3 11">Monomer.</text>
</comment>
<evidence type="ECO:0000256" key="4">
    <source>
        <dbReference type="ARBA" id="ARBA00012365"/>
    </source>
</evidence>
<dbReference type="InterPro" id="IPR032466">
    <property type="entry name" value="Metal_Hydrolase"/>
</dbReference>
<comment type="function">
    <text evidence="11">Converts alpha-amino-beta-carboxymuconate-epsilon-semialdehyde (ACMS) to alpha-aminomuconate semialdehyde (AMS).</text>
</comment>
<evidence type="ECO:0000256" key="5">
    <source>
        <dbReference type="ARBA" id="ARBA00021214"/>
    </source>
</evidence>
<dbReference type="Gene3D" id="3.20.20.140">
    <property type="entry name" value="Metal-dependent hydrolases"/>
    <property type="match status" value="1"/>
</dbReference>
<evidence type="ECO:0000256" key="12">
    <source>
        <dbReference type="SAM" id="Phobius"/>
    </source>
</evidence>
<dbReference type="PANTHER" id="PTHR21240:SF27">
    <property type="entry name" value="2-AMINO-3-CARBOXYMUCONATE-6-SEMIALDEHYDE DECARBOXYLASE"/>
    <property type="match status" value="1"/>
</dbReference>
<dbReference type="AlphaFoldDB" id="A0A8J4PLS0"/>
<comment type="pathway">
    <text evidence="1 11">Secondary metabolite metabolism; quinolate metabolism.</text>
</comment>
<proteinExistence type="inferred from homology"/>
<dbReference type="FunFam" id="3.20.20.140:FF:000029">
    <property type="entry name" value="2-amino-3-carboxymuconate-6-semialdehyde decarboxylase"/>
    <property type="match status" value="1"/>
</dbReference>